<name>A0A7X2MHQ7_9LACO</name>
<gene>
    <name evidence="1" type="ORF">GKC33_13295</name>
</gene>
<dbReference type="EMBL" id="WKKX01001024">
    <property type="protein sequence ID" value="MSE09603.1"/>
    <property type="molecule type" value="Genomic_DNA"/>
</dbReference>
<organism evidence="1 2">
    <name type="scientific">Ligilactobacillus salivarius</name>
    <dbReference type="NCBI Taxonomy" id="1624"/>
    <lineage>
        <taxon>Bacteria</taxon>
        <taxon>Bacillati</taxon>
        <taxon>Bacillota</taxon>
        <taxon>Bacilli</taxon>
        <taxon>Lactobacillales</taxon>
        <taxon>Lactobacillaceae</taxon>
        <taxon>Ligilactobacillus</taxon>
    </lineage>
</organism>
<reference evidence="1 2" key="1">
    <citation type="submission" date="2019-11" db="EMBL/GenBank/DDBJ databases">
        <title>Draft Genome Sequence of Plant Growth-Promoting Rhizosphere-Associated Bacteria.</title>
        <authorList>
            <person name="Vasilyev I.Y."/>
            <person name="Radchenko V."/>
            <person name="Ilnitskaya E.V."/>
        </authorList>
    </citation>
    <scope>NUCLEOTIDE SEQUENCE [LARGE SCALE GENOMIC DNA]</scope>
    <source>
        <strain evidence="1 2">VRA_01-1sq_f</strain>
    </source>
</reference>
<accession>A0A7X2MHQ7</accession>
<proteinExistence type="predicted"/>
<dbReference type="Proteomes" id="UP000467635">
    <property type="component" value="Unassembled WGS sequence"/>
</dbReference>
<dbReference type="RefSeq" id="WP_412127303.1">
    <property type="nucleotide sequence ID" value="NZ_JBKZBL010000001.1"/>
</dbReference>
<dbReference type="AlphaFoldDB" id="A0A7X2MHQ7"/>
<evidence type="ECO:0000313" key="2">
    <source>
        <dbReference type="Proteomes" id="UP000467635"/>
    </source>
</evidence>
<protein>
    <submittedName>
        <fullName evidence="1">Uncharacterized protein</fullName>
    </submittedName>
</protein>
<comment type="caution">
    <text evidence="1">The sequence shown here is derived from an EMBL/GenBank/DDBJ whole genome shotgun (WGS) entry which is preliminary data.</text>
</comment>
<evidence type="ECO:0000313" key="1">
    <source>
        <dbReference type="EMBL" id="MSE09603.1"/>
    </source>
</evidence>
<sequence length="68" mass="8032">MVLPKIPMNIYFNDDDRLYLLATSLDEINDFEVSEDNQGLFMRRIKEAENIPEIVNILADYDMVCQEF</sequence>